<proteinExistence type="predicted"/>
<keyword evidence="3" id="KW-1185">Reference proteome</keyword>
<feature type="compositionally biased region" description="Basic and acidic residues" evidence="1">
    <location>
        <begin position="184"/>
        <end position="199"/>
    </location>
</feature>
<reference evidence="2 3" key="1">
    <citation type="journal article" date="2019" name="Mol. Ecol. Resour.">
        <title>Improving Illumina assemblies with Hi-C and long reads: an example with the North African dromedary.</title>
        <authorList>
            <person name="Elbers J.P."/>
            <person name="Rogers M.F."/>
            <person name="Perelman P.L."/>
            <person name="Proskuryakova A.A."/>
            <person name="Serdyukova N.A."/>
            <person name="Johnson W.E."/>
            <person name="Horin P."/>
            <person name="Corander J."/>
            <person name="Murphy D."/>
            <person name="Burger P.A."/>
        </authorList>
    </citation>
    <scope>NUCLEOTIDE SEQUENCE [LARGE SCALE GENOMIC DNA]</scope>
    <source>
        <strain evidence="2">Drom800</strain>
        <tissue evidence="2">Blood</tissue>
    </source>
</reference>
<feature type="region of interest" description="Disordered" evidence="1">
    <location>
        <begin position="39"/>
        <end position="69"/>
    </location>
</feature>
<dbReference type="Proteomes" id="UP000299084">
    <property type="component" value="Unassembled WGS sequence"/>
</dbReference>
<evidence type="ECO:0000313" key="2">
    <source>
        <dbReference type="EMBL" id="KAB1273932.1"/>
    </source>
</evidence>
<protein>
    <submittedName>
        <fullName evidence="2">Uncharacterized protein</fullName>
    </submittedName>
</protein>
<gene>
    <name evidence="2" type="ORF">Cadr_000011648</name>
</gene>
<accession>A0A5N4DS16</accession>
<comment type="caution">
    <text evidence="2">The sequence shown here is derived from an EMBL/GenBank/DDBJ whole genome shotgun (WGS) entry which is preliminary data.</text>
</comment>
<evidence type="ECO:0000313" key="3">
    <source>
        <dbReference type="Proteomes" id="UP000299084"/>
    </source>
</evidence>
<sequence>MSLPLPPADFGISAQIGATLARASLSLGHPTEFSLMTKSGYQPPRLKKKANEPHSGYPALREPDQPPLFAPQEEKMKRKPDYRVNSINNVLMSLSGLAVAEGAARGPVPVWGIGDIRGLASVVQPMNKFLLVGRCSSRYPRLAGVSLLTGQAPSCPPCASGEPGQPAKSVFFHTCASARSPAGGRDERRPVVVETRPADDPTAPSNLYIQE</sequence>
<feature type="region of interest" description="Disordered" evidence="1">
    <location>
        <begin position="178"/>
        <end position="211"/>
    </location>
</feature>
<evidence type="ECO:0000256" key="1">
    <source>
        <dbReference type="SAM" id="MobiDB-lite"/>
    </source>
</evidence>
<dbReference type="AlphaFoldDB" id="A0A5N4DS16"/>
<name>A0A5N4DS16_CAMDR</name>
<dbReference type="EMBL" id="JWIN03000009">
    <property type="protein sequence ID" value="KAB1273932.1"/>
    <property type="molecule type" value="Genomic_DNA"/>
</dbReference>
<organism evidence="2 3">
    <name type="scientific">Camelus dromedarius</name>
    <name type="common">Dromedary</name>
    <name type="synonym">Arabian camel</name>
    <dbReference type="NCBI Taxonomy" id="9838"/>
    <lineage>
        <taxon>Eukaryota</taxon>
        <taxon>Metazoa</taxon>
        <taxon>Chordata</taxon>
        <taxon>Craniata</taxon>
        <taxon>Vertebrata</taxon>
        <taxon>Euteleostomi</taxon>
        <taxon>Mammalia</taxon>
        <taxon>Eutheria</taxon>
        <taxon>Laurasiatheria</taxon>
        <taxon>Artiodactyla</taxon>
        <taxon>Tylopoda</taxon>
        <taxon>Camelidae</taxon>
        <taxon>Camelus</taxon>
    </lineage>
</organism>